<sequence>MSRNIPIALIAIDADTQSRVAIDEQTVNEYAETLEHGVVLPPIDVHFDGIRYIVTDGFHRYFAHKRINRKTIRCEVTEGTADDARWVAAQANINNGLRRTNADKRKAVTMALTVRGTMSNKAIADHCQVSDMLVAEVRDELERAKSRDQVQELAPRTRRTGRDGKTYTSKSKAPAAPPPRQTKAKYNAQSPVAPTVKAGVATLHNDFVGRQIPAWLNPIWEGRDAVGEIIARLNDVRMGIEDAQNTDATDANPCLRRVATGVMALIQKAEHEIKASLPYALCPICQGADGGCKACGDGFMTREQYEIWQSTQK</sequence>
<dbReference type="EMBL" id="MNVO01000052">
    <property type="protein sequence ID" value="OIO31979.1"/>
    <property type="molecule type" value="Genomic_DNA"/>
</dbReference>
<dbReference type="InterPro" id="IPR036086">
    <property type="entry name" value="ParB/Sulfiredoxin_sf"/>
</dbReference>
<feature type="region of interest" description="Disordered" evidence="1">
    <location>
        <begin position="144"/>
        <end position="188"/>
    </location>
</feature>
<dbReference type="Pfam" id="PF02195">
    <property type="entry name" value="ParB_N"/>
    <property type="match status" value="1"/>
</dbReference>
<dbReference type="InterPro" id="IPR003115">
    <property type="entry name" value="ParB_N"/>
</dbReference>
<feature type="domain" description="ParB-like N-terminal" evidence="2">
    <location>
        <begin position="3"/>
        <end position="93"/>
    </location>
</feature>
<gene>
    <name evidence="3" type="ORF">AUJ44_03465</name>
</gene>
<evidence type="ECO:0000259" key="2">
    <source>
        <dbReference type="SMART" id="SM00470"/>
    </source>
</evidence>
<name>A0A1J4V7H4_9BACT</name>
<dbReference type="SMART" id="SM00470">
    <property type="entry name" value="ParB"/>
    <property type="match status" value="1"/>
</dbReference>
<dbReference type="SUPFAM" id="SSF110849">
    <property type="entry name" value="ParB/Sulfiredoxin"/>
    <property type="match status" value="1"/>
</dbReference>
<dbReference type="Gene3D" id="3.90.1530.10">
    <property type="entry name" value="Conserved hypothetical protein from pyrococcus furiosus pfu- 392566-001, ParB domain"/>
    <property type="match status" value="1"/>
</dbReference>
<evidence type="ECO:0000313" key="3">
    <source>
        <dbReference type="EMBL" id="OIO31979.1"/>
    </source>
</evidence>
<dbReference type="AlphaFoldDB" id="A0A1J4V7H4"/>
<protein>
    <recommendedName>
        <fullName evidence="2">ParB-like N-terminal domain-containing protein</fullName>
    </recommendedName>
</protein>
<dbReference type="STRING" id="1805282.AUJ44_03465"/>
<organism evidence="3 4">
    <name type="scientific">Candidatus Nomurabacteria bacterium CG1_02_47_685</name>
    <dbReference type="NCBI Taxonomy" id="1805282"/>
    <lineage>
        <taxon>Bacteria</taxon>
        <taxon>Candidatus Nomuraibacteriota</taxon>
    </lineage>
</organism>
<reference evidence="3 4" key="1">
    <citation type="journal article" date="2016" name="Environ. Microbiol.">
        <title>Genomic resolution of a cold subsurface aquifer community provides metabolic insights for novel microbes adapted to high CO concentrations.</title>
        <authorList>
            <person name="Probst A.J."/>
            <person name="Castelle C.J."/>
            <person name="Singh A."/>
            <person name="Brown C.T."/>
            <person name="Anantharaman K."/>
            <person name="Sharon I."/>
            <person name="Hug L.A."/>
            <person name="Burstein D."/>
            <person name="Emerson J.B."/>
            <person name="Thomas B.C."/>
            <person name="Banfield J.F."/>
        </authorList>
    </citation>
    <scope>NUCLEOTIDE SEQUENCE [LARGE SCALE GENOMIC DNA]</scope>
    <source>
        <strain evidence="3">CG1_02_47_685</strain>
    </source>
</reference>
<evidence type="ECO:0000256" key="1">
    <source>
        <dbReference type="SAM" id="MobiDB-lite"/>
    </source>
</evidence>
<proteinExistence type="predicted"/>
<comment type="caution">
    <text evidence="3">The sequence shown here is derived from an EMBL/GenBank/DDBJ whole genome shotgun (WGS) entry which is preliminary data.</text>
</comment>
<evidence type="ECO:0000313" key="4">
    <source>
        <dbReference type="Proteomes" id="UP000183206"/>
    </source>
</evidence>
<accession>A0A1J4V7H4</accession>
<dbReference type="Proteomes" id="UP000183206">
    <property type="component" value="Unassembled WGS sequence"/>
</dbReference>